<organism evidence="2 3">
    <name type="scientific">Desulfitobacterium hafniense DP7</name>
    <dbReference type="NCBI Taxonomy" id="537010"/>
    <lineage>
        <taxon>Bacteria</taxon>
        <taxon>Bacillati</taxon>
        <taxon>Bacillota</taxon>
        <taxon>Clostridia</taxon>
        <taxon>Eubacteriales</taxon>
        <taxon>Desulfitobacteriaceae</taxon>
        <taxon>Desulfitobacterium</taxon>
    </lineage>
</organism>
<evidence type="ECO:0000259" key="1">
    <source>
        <dbReference type="Pfam" id="PF18812"/>
    </source>
</evidence>
<evidence type="ECO:0000313" key="3">
    <source>
        <dbReference type="Proteomes" id="UP000004416"/>
    </source>
</evidence>
<dbReference type="RefSeq" id="WP_005817466.1">
    <property type="nucleotide sequence ID" value="NZ_JH414493.1"/>
</dbReference>
<dbReference type="InterPro" id="IPR041301">
    <property type="entry name" value="PBECR3"/>
</dbReference>
<dbReference type="Pfam" id="PF18812">
    <property type="entry name" value="PBECR3"/>
    <property type="match status" value="1"/>
</dbReference>
<dbReference type="Proteomes" id="UP000004416">
    <property type="component" value="Unassembled WGS sequence"/>
</dbReference>
<feature type="domain" description="Phage-Barnase-EndoU-ColicinE5/D-RelE like nuclease 3" evidence="1">
    <location>
        <begin position="16"/>
        <end position="123"/>
    </location>
</feature>
<proteinExistence type="predicted"/>
<sequence length="135" mass="15717">MEKFNLENINKNSYHIGNLNKKIIELLNLKNIQENTKIIIGQDKIKYTEKHKHKFASYDEYKQHIEMAPEIVASPDYVALHPNGESIEFIKMVDEIILVAVRVRQHGNLWVKSIFPITQSKLEIYIKSGTAKKVQ</sequence>
<dbReference type="HOGENOM" id="CLU_143552_2_0_9"/>
<dbReference type="PATRIC" id="fig|537010.4.peg.5027"/>
<reference evidence="2 3" key="1">
    <citation type="submission" date="2011-08" db="EMBL/GenBank/DDBJ databases">
        <authorList>
            <person name="Weinstock G."/>
            <person name="Sodergren E."/>
            <person name="Clifton S."/>
            <person name="Fulton L."/>
            <person name="Fulton B."/>
            <person name="Courtney L."/>
            <person name="Fronick C."/>
            <person name="Harrison M."/>
            <person name="Strong C."/>
            <person name="Farmer C."/>
            <person name="Delahaunty K."/>
            <person name="Markovic C."/>
            <person name="Hall O."/>
            <person name="Minx P."/>
            <person name="Tomlinson C."/>
            <person name="Mitreva M."/>
            <person name="Hou S."/>
            <person name="Chen J."/>
            <person name="Wollam A."/>
            <person name="Pepin K.H."/>
            <person name="Johnson M."/>
            <person name="Bhonagiri V."/>
            <person name="Zhang X."/>
            <person name="Suruliraj S."/>
            <person name="Warren W."/>
            <person name="Chinwalla A."/>
            <person name="Mardis E.R."/>
            <person name="Wilson R.K."/>
        </authorList>
    </citation>
    <scope>NUCLEOTIDE SEQUENCE [LARGE SCALE GENOMIC DNA]</scope>
    <source>
        <strain evidence="2 3">DP7</strain>
    </source>
</reference>
<comment type="caution">
    <text evidence="2">The sequence shown here is derived from an EMBL/GenBank/DDBJ whole genome shotgun (WGS) entry which is preliminary data.</text>
</comment>
<dbReference type="EMBL" id="AFZX01000141">
    <property type="protein sequence ID" value="EHL03900.1"/>
    <property type="molecule type" value="Genomic_DNA"/>
</dbReference>
<protein>
    <recommendedName>
        <fullName evidence="1">Phage-Barnase-EndoU-ColicinE5/D-RelE like nuclease 3 domain-containing protein</fullName>
    </recommendedName>
</protein>
<dbReference type="AlphaFoldDB" id="G9XWM5"/>
<evidence type="ECO:0000313" key="2">
    <source>
        <dbReference type="EMBL" id="EHL03900.1"/>
    </source>
</evidence>
<name>G9XWM5_DESHA</name>
<accession>G9XWM5</accession>
<gene>
    <name evidence="2" type="ORF">HMPREF0322_05392</name>
</gene>